<sequence length="100" mass="11437">MKKLKDIPIESTKCKVFLGGEDSPIETSRSLPRGPVLMQMNTTEFEVNSLNDSEEVHFNDDIVMLNSSNNLEYQDLQHLTLDVDNVLEDNMVHKRTDNTI</sequence>
<comment type="caution">
    <text evidence="1">The sequence shown here is derived from an EMBL/GenBank/DDBJ whole genome shotgun (WGS) entry which is preliminary data.</text>
</comment>
<dbReference type="EMBL" id="JABFTP020000083">
    <property type="protein sequence ID" value="KAL3275646.1"/>
    <property type="molecule type" value="Genomic_DNA"/>
</dbReference>
<organism evidence="1 2">
    <name type="scientific">Cryptolaemus montrouzieri</name>
    <dbReference type="NCBI Taxonomy" id="559131"/>
    <lineage>
        <taxon>Eukaryota</taxon>
        <taxon>Metazoa</taxon>
        <taxon>Ecdysozoa</taxon>
        <taxon>Arthropoda</taxon>
        <taxon>Hexapoda</taxon>
        <taxon>Insecta</taxon>
        <taxon>Pterygota</taxon>
        <taxon>Neoptera</taxon>
        <taxon>Endopterygota</taxon>
        <taxon>Coleoptera</taxon>
        <taxon>Polyphaga</taxon>
        <taxon>Cucujiformia</taxon>
        <taxon>Coccinelloidea</taxon>
        <taxon>Coccinellidae</taxon>
        <taxon>Scymninae</taxon>
        <taxon>Scymnini</taxon>
        <taxon>Cryptolaemus</taxon>
    </lineage>
</organism>
<gene>
    <name evidence="1" type="ORF">HHI36_020399</name>
</gene>
<reference evidence="1 2" key="1">
    <citation type="journal article" date="2021" name="BMC Biol.">
        <title>Horizontally acquired antibacterial genes associated with adaptive radiation of ladybird beetles.</title>
        <authorList>
            <person name="Li H.S."/>
            <person name="Tang X.F."/>
            <person name="Huang Y.H."/>
            <person name="Xu Z.Y."/>
            <person name="Chen M.L."/>
            <person name="Du X.Y."/>
            <person name="Qiu B.Y."/>
            <person name="Chen P.T."/>
            <person name="Zhang W."/>
            <person name="Slipinski A."/>
            <person name="Escalona H.E."/>
            <person name="Waterhouse R.M."/>
            <person name="Zwick A."/>
            <person name="Pang H."/>
        </authorList>
    </citation>
    <scope>NUCLEOTIDE SEQUENCE [LARGE SCALE GENOMIC DNA]</scope>
    <source>
        <strain evidence="1">SYSU2018</strain>
    </source>
</reference>
<evidence type="ECO:0000313" key="1">
    <source>
        <dbReference type="EMBL" id="KAL3275646.1"/>
    </source>
</evidence>
<dbReference type="AlphaFoldDB" id="A0ABD2NA46"/>
<name>A0ABD2NA46_9CUCU</name>
<keyword evidence="2" id="KW-1185">Reference proteome</keyword>
<accession>A0ABD2NA46</accession>
<protein>
    <recommendedName>
        <fullName evidence="3">Reverse transcriptase</fullName>
    </recommendedName>
</protein>
<evidence type="ECO:0000313" key="2">
    <source>
        <dbReference type="Proteomes" id="UP001516400"/>
    </source>
</evidence>
<evidence type="ECO:0008006" key="3">
    <source>
        <dbReference type="Google" id="ProtNLM"/>
    </source>
</evidence>
<dbReference type="Proteomes" id="UP001516400">
    <property type="component" value="Unassembled WGS sequence"/>
</dbReference>
<proteinExistence type="predicted"/>